<comment type="subcellular location">
    <subcellularLocation>
        <location evidence="1">Membrane</location>
        <topology evidence="1">Single-pass membrane protein</topology>
    </subcellularLocation>
</comment>
<evidence type="ECO:0000313" key="7">
    <source>
        <dbReference type="Ensembl" id="ENSGEVP00005020035.1"/>
    </source>
</evidence>
<dbReference type="InterPro" id="IPR036179">
    <property type="entry name" value="Ig-like_dom_sf"/>
</dbReference>
<dbReference type="Proteomes" id="UP000694390">
    <property type="component" value="Unassembled WGS sequence"/>
</dbReference>
<name>A0A8C4WRN4_9SAUR</name>
<evidence type="ECO:0000256" key="1">
    <source>
        <dbReference type="ARBA" id="ARBA00004167"/>
    </source>
</evidence>
<keyword evidence="8" id="KW-1185">Reference proteome</keyword>
<dbReference type="OrthoDB" id="9424635at2759"/>
<organism evidence="7 8">
    <name type="scientific">Gopherus evgoodei</name>
    <name type="common">Goodes thornscrub tortoise</name>
    <dbReference type="NCBI Taxonomy" id="1825980"/>
    <lineage>
        <taxon>Eukaryota</taxon>
        <taxon>Metazoa</taxon>
        <taxon>Chordata</taxon>
        <taxon>Craniata</taxon>
        <taxon>Vertebrata</taxon>
        <taxon>Euteleostomi</taxon>
        <taxon>Archelosauria</taxon>
        <taxon>Testudinata</taxon>
        <taxon>Testudines</taxon>
        <taxon>Cryptodira</taxon>
        <taxon>Durocryptodira</taxon>
        <taxon>Testudinoidea</taxon>
        <taxon>Testudinidae</taxon>
        <taxon>Gopherus</taxon>
    </lineage>
</organism>
<dbReference type="GO" id="GO:0033691">
    <property type="term" value="F:sialic acid binding"/>
    <property type="evidence" value="ECO:0007669"/>
    <property type="project" value="TreeGrafter"/>
</dbReference>
<keyword evidence="5" id="KW-1015">Disulfide bond</keyword>
<dbReference type="PANTHER" id="PTHR12035">
    <property type="entry name" value="SIALIC ACID BINDING IMMUNOGLOBULIN-LIKE LECTIN"/>
    <property type="match status" value="1"/>
</dbReference>
<dbReference type="SUPFAM" id="SSF48726">
    <property type="entry name" value="Immunoglobulin"/>
    <property type="match status" value="1"/>
</dbReference>
<evidence type="ECO:0000256" key="5">
    <source>
        <dbReference type="ARBA" id="ARBA00023157"/>
    </source>
</evidence>
<dbReference type="PROSITE" id="PS50835">
    <property type="entry name" value="IG_LIKE"/>
    <property type="match status" value="1"/>
</dbReference>
<evidence type="ECO:0000256" key="3">
    <source>
        <dbReference type="ARBA" id="ARBA00022989"/>
    </source>
</evidence>
<dbReference type="InterPro" id="IPR013162">
    <property type="entry name" value="CD80_C2-set"/>
</dbReference>
<dbReference type="InterPro" id="IPR051036">
    <property type="entry name" value="SIGLEC"/>
</dbReference>
<dbReference type="InterPro" id="IPR007110">
    <property type="entry name" value="Ig-like_dom"/>
</dbReference>
<accession>A0A8C4WRN4</accession>
<dbReference type="GO" id="GO:0007155">
    <property type="term" value="P:cell adhesion"/>
    <property type="evidence" value="ECO:0007669"/>
    <property type="project" value="TreeGrafter"/>
</dbReference>
<dbReference type="GeneTree" id="ENSGT01000000220420"/>
<evidence type="ECO:0000256" key="4">
    <source>
        <dbReference type="ARBA" id="ARBA00023136"/>
    </source>
</evidence>
<protein>
    <recommendedName>
        <fullName evidence="6">Ig-like domain-containing protein</fullName>
    </recommendedName>
</protein>
<keyword evidence="4" id="KW-0472">Membrane</keyword>
<dbReference type="InterPro" id="IPR013783">
    <property type="entry name" value="Ig-like_fold"/>
</dbReference>
<sequence>RQGPLLLPLYLTEQPVLRVPEVLLSGQLVIVTCQAPGSCSGTPPQITWTGGFDYTARNVSLALMNGSISYSSELSFTPAPGDDGKELVCMVTYPSVVGVFTLTPSSPSGGAGLLGSIPGSGRGVGCSGRGGPRTRTPGFCTRALGCQEASPPPSHPMSCCRPTKAAAVGELHEVGQQAWGSGHVSLHSQGEPPAPP</sequence>
<evidence type="ECO:0000259" key="6">
    <source>
        <dbReference type="PROSITE" id="PS50835"/>
    </source>
</evidence>
<feature type="domain" description="Ig-like" evidence="6">
    <location>
        <begin position="15"/>
        <end position="103"/>
    </location>
</feature>
<evidence type="ECO:0000256" key="2">
    <source>
        <dbReference type="ARBA" id="ARBA00022692"/>
    </source>
</evidence>
<evidence type="ECO:0000313" key="8">
    <source>
        <dbReference type="Proteomes" id="UP000694390"/>
    </source>
</evidence>
<dbReference type="GO" id="GO:0005886">
    <property type="term" value="C:plasma membrane"/>
    <property type="evidence" value="ECO:0007669"/>
    <property type="project" value="TreeGrafter"/>
</dbReference>
<reference evidence="7" key="2">
    <citation type="submission" date="2025-09" db="UniProtKB">
        <authorList>
            <consortium name="Ensembl"/>
        </authorList>
    </citation>
    <scope>IDENTIFICATION</scope>
</reference>
<proteinExistence type="predicted"/>
<keyword evidence="3" id="KW-1133">Transmembrane helix</keyword>
<dbReference type="AlphaFoldDB" id="A0A8C4WRN4"/>
<dbReference type="Ensembl" id="ENSGEVT00005021047.1">
    <property type="protein sequence ID" value="ENSGEVP00005020035.1"/>
    <property type="gene ID" value="ENSGEVG00005014221.1"/>
</dbReference>
<keyword evidence="2" id="KW-0812">Transmembrane</keyword>
<dbReference type="Pfam" id="PF08205">
    <property type="entry name" value="C2-set_2"/>
    <property type="match status" value="1"/>
</dbReference>
<dbReference type="PANTHER" id="PTHR12035:SF125">
    <property type="entry name" value="SIALIC ACID-BINDING IG-LIKE LECTIN 5"/>
    <property type="match status" value="1"/>
</dbReference>
<reference evidence="7" key="1">
    <citation type="submission" date="2025-08" db="UniProtKB">
        <authorList>
            <consortium name="Ensembl"/>
        </authorList>
    </citation>
    <scope>IDENTIFICATION</scope>
</reference>
<dbReference type="Gene3D" id="2.60.40.10">
    <property type="entry name" value="Immunoglobulins"/>
    <property type="match status" value="1"/>
</dbReference>